<dbReference type="GO" id="GO:0043590">
    <property type="term" value="C:bacterial nucleoid"/>
    <property type="evidence" value="ECO:0007669"/>
    <property type="project" value="TreeGrafter"/>
</dbReference>
<evidence type="ECO:0000313" key="6">
    <source>
        <dbReference type="EMBL" id="QNM16102.1"/>
    </source>
</evidence>
<evidence type="ECO:0000259" key="5">
    <source>
        <dbReference type="Pfam" id="PF11967"/>
    </source>
</evidence>
<proteinExistence type="inferred from homology"/>
<dbReference type="PANTHER" id="PTHR33991:SF1">
    <property type="entry name" value="DNA REPAIR PROTEIN RECO"/>
    <property type="match status" value="1"/>
</dbReference>
<dbReference type="KEGG" id="fho:H9Q81_04595"/>
<evidence type="ECO:0000256" key="4">
    <source>
        <dbReference type="HAMAP-Rule" id="MF_00201"/>
    </source>
</evidence>
<accession>A0A7G9GZ70</accession>
<dbReference type="SUPFAM" id="SSF50249">
    <property type="entry name" value="Nucleic acid-binding proteins"/>
    <property type="match status" value="1"/>
</dbReference>
<name>A0A7G9GZ70_9FUSO</name>
<dbReference type="AlphaFoldDB" id="A0A7G9GZ70"/>
<dbReference type="Pfam" id="PF11967">
    <property type="entry name" value="RecO_N"/>
    <property type="match status" value="1"/>
</dbReference>
<comment type="function">
    <text evidence="4">Involved in DNA repair and RecF pathway recombination.</text>
</comment>
<dbReference type="HAMAP" id="MF_00201">
    <property type="entry name" value="RecO"/>
    <property type="match status" value="1"/>
</dbReference>
<evidence type="ECO:0000256" key="1">
    <source>
        <dbReference type="ARBA" id="ARBA00022763"/>
    </source>
</evidence>
<keyword evidence="3 4" id="KW-0234">DNA repair</keyword>
<dbReference type="Gene3D" id="2.40.50.140">
    <property type="entry name" value="Nucleic acid-binding proteins"/>
    <property type="match status" value="1"/>
</dbReference>
<protein>
    <recommendedName>
        <fullName evidence="4">DNA repair protein RecO</fullName>
    </recommendedName>
    <alternativeName>
        <fullName evidence="4">Recombination protein O</fullName>
    </alternativeName>
</protein>
<sequence>MINFITDEGIVINKTDFGEADRYVTVFTKNFGKIIFFIKGIRKSKKREVSAVDTLTYSSFTFYKKKESYMISNLQSLDSYFELKGDLDNLGLGLYILSILNTILVENNRKKNLFKITVKSLDYLKTSKDIKNNYILIAYYLHYIIKDEGLKIEKGEGLNFSFRNSTFVKINEDFSFKVSLEQKEIVVKILEGKVKELIKGKYLIKDIMRVISLFEKYLNFQFGIELRMKNYIMGVEND</sequence>
<dbReference type="GO" id="GO:0006310">
    <property type="term" value="P:DNA recombination"/>
    <property type="evidence" value="ECO:0007669"/>
    <property type="project" value="UniProtKB-UniRule"/>
</dbReference>
<dbReference type="InterPro" id="IPR003717">
    <property type="entry name" value="RecO"/>
</dbReference>
<keyword evidence="2 4" id="KW-0233">DNA recombination</keyword>
<dbReference type="Proteomes" id="UP000515913">
    <property type="component" value="Chromosome"/>
</dbReference>
<gene>
    <name evidence="4 6" type="primary">recO</name>
    <name evidence="6" type="ORF">H9Q81_04595</name>
</gene>
<organism evidence="6 7">
    <name type="scientific">Fusobacterium hominis</name>
    <dbReference type="NCBI Taxonomy" id="2764326"/>
    <lineage>
        <taxon>Bacteria</taxon>
        <taxon>Fusobacteriati</taxon>
        <taxon>Fusobacteriota</taxon>
        <taxon>Fusobacteriia</taxon>
        <taxon>Fusobacteriales</taxon>
        <taxon>Fusobacteriaceae</taxon>
        <taxon>Fusobacterium</taxon>
    </lineage>
</organism>
<feature type="domain" description="DNA replication/recombination mediator RecO N-terminal" evidence="5">
    <location>
        <begin position="4"/>
        <end position="80"/>
    </location>
</feature>
<evidence type="ECO:0000256" key="2">
    <source>
        <dbReference type="ARBA" id="ARBA00023172"/>
    </source>
</evidence>
<dbReference type="GO" id="GO:0006302">
    <property type="term" value="P:double-strand break repair"/>
    <property type="evidence" value="ECO:0007669"/>
    <property type="project" value="TreeGrafter"/>
</dbReference>
<evidence type="ECO:0000313" key="7">
    <source>
        <dbReference type="Proteomes" id="UP000515913"/>
    </source>
</evidence>
<comment type="similarity">
    <text evidence="4">Belongs to the RecO family.</text>
</comment>
<dbReference type="InterPro" id="IPR022572">
    <property type="entry name" value="DNA_rep/recomb_RecO_N"/>
</dbReference>
<dbReference type="PANTHER" id="PTHR33991">
    <property type="entry name" value="DNA REPAIR PROTEIN RECO"/>
    <property type="match status" value="1"/>
</dbReference>
<reference evidence="6 7" key="1">
    <citation type="submission" date="2020-08" db="EMBL/GenBank/DDBJ databases">
        <authorList>
            <person name="Liu C."/>
            <person name="Sun Q."/>
        </authorList>
    </citation>
    <scope>NUCLEOTIDE SEQUENCE [LARGE SCALE GENOMIC DNA]</scope>
    <source>
        <strain evidence="6 7">NSJ-57</strain>
    </source>
</reference>
<keyword evidence="7" id="KW-1185">Reference proteome</keyword>
<dbReference type="EMBL" id="CP060637">
    <property type="protein sequence ID" value="QNM16102.1"/>
    <property type="molecule type" value="Genomic_DNA"/>
</dbReference>
<dbReference type="InterPro" id="IPR012340">
    <property type="entry name" value="NA-bd_OB-fold"/>
</dbReference>
<keyword evidence="1 4" id="KW-0227">DNA damage</keyword>
<dbReference type="NCBIfam" id="TIGR00613">
    <property type="entry name" value="reco"/>
    <property type="match status" value="1"/>
</dbReference>
<evidence type="ECO:0000256" key="3">
    <source>
        <dbReference type="ARBA" id="ARBA00023204"/>
    </source>
</evidence>
<dbReference type="RefSeq" id="WP_176837737.1">
    <property type="nucleotide sequence ID" value="NZ_CP060637.1"/>
</dbReference>